<dbReference type="GO" id="GO:0006281">
    <property type="term" value="P:DNA repair"/>
    <property type="evidence" value="ECO:0007669"/>
    <property type="project" value="InterPro"/>
</dbReference>
<dbReference type="GO" id="GO:0070876">
    <property type="term" value="C:SOSS complex"/>
    <property type="evidence" value="ECO:0007669"/>
    <property type="project" value="InterPro"/>
</dbReference>
<keyword evidence="2" id="KW-1185">Reference proteome</keyword>
<sequence>MASDPKKRKIEAISGYLKIPFHKQSNDALNTDGTAKTASFMRLGAHMGSGDKFASSSHASPALVTHTGGKDQRVVQAKNFAVAEAQQDHWLGSFKSFDSSFGNFIVPVIPTRTDLFR</sequence>
<dbReference type="AlphaFoldDB" id="A0A843W130"/>
<dbReference type="PANTHER" id="PTHR48205:SF1">
    <property type="entry name" value="OS01G0742766 PROTEIN"/>
    <property type="match status" value="1"/>
</dbReference>
<evidence type="ECO:0000313" key="2">
    <source>
        <dbReference type="Proteomes" id="UP000652761"/>
    </source>
</evidence>
<dbReference type="Pfam" id="PF15925">
    <property type="entry name" value="SOSSC"/>
    <property type="match status" value="1"/>
</dbReference>
<evidence type="ECO:0000313" key="1">
    <source>
        <dbReference type="EMBL" id="MQL99430.1"/>
    </source>
</evidence>
<accession>A0A843W130</accession>
<dbReference type="OrthoDB" id="1938885at2759"/>
<proteinExistence type="predicted"/>
<protein>
    <submittedName>
        <fullName evidence="1">Uncharacterized protein</fullName>
    </submittedName>
</protein>
<dbReference type="PANTHER" id="PTHR48205">
    <property type="entry name" value="OS01G0742766 PROTEIN"/>
    <property type="match status" value="1"/>
</dbReference>
<organism evidence="1 2">
    <name type="scientific">Colocasia esculenta</name>
    <name type="common">Wild taro</name>
    <name type="synonym">Arum esculentum</name>
    <dbReference type="NCBI Taxonomy" id="4460"/>
    <lineage>
        <taxon>Eukaryota</taxon>
        <taxon>Viridiplantae</taxon>
        <taxon>Streptophyta</taxon>
        <taxon>Embryophyta</taxon>
        <taxon>Tracheophyta</taxon>
        <taxon>Spermatophyta</taxon>
        <taxon>Magnoliopsida</taxon>
        <taxon>Liliopsida</taxon>
        <taxon>Araceae</taxon>
        <taxon>Aroideae</taxon>
        <taxon>Colocasieae</taxon>
        <taxon>Colocasia</taxon>
    </lineage>
</organism>
<name>A0A843W130_COLES</name>
<gene>
    <name evidence="1" type="ORF">Taro_032156</name>
</gene>
<dbReference type="EMBL" id="NMUH01002351">
    <property type="protein sequence ID" value="MQL99430.1"/>
    <property type="molecule type" value="Genomic_DNA"/>
</dbReference>
<reference evidence="1" key="1">
    <citation type="submission" date="2017-07" db="EMBL/GenBank/DDBJ databases">
        <title>Taro Niue Genome Assembly and Annotation.</title>
        <authorList>
            <person name="Atibalentja N."/>
            <person name="Keating K."/>
            <person name="Fields C.J."/>
        </authorList>
    </citation>
    <scope>NUCLEOTIDE SEQUENCE</scope>
    <source>
        <strain evidence="1">Niue_2</strain>
        <tissue evidence="1">Leaf</tissue>
    </source>
</reference>
<dbReference type="Proteomes" id="UP000652761">
    <property type="component" value="Unassembled WGS sequence"/>
</dbReference>
<comment type="caution">
    <text evidence="1">The sequence shown here is derived from an EMBL/GenBank/DDBJ whole genome shotgun (WGS) entry which is preliminary data.</text>
</comment>
<dbReference type="InterPro" id="IPR031821">
    <property type="entry name" value="SOSSC"/>
</dbReference>